<evidence type="ECO:0000256" key="1">
    <source>
        <dbReference type="ARBA" id="ARBA00004127"/>
    </source>
</evidence>
<dbReference type="Pfam" id="PF00361">
    <property type="entry name" value="Proton_antipo_M"/>
    <property type="match status" value="1"/>
</dbReference>
<sequence>MPAVQDIDYLAIAPPLILALAAILVLVAETFLPRVDALAIGGIVLAGGAEIALTAGGRTRGTFCVDGSCSFVVDDFTLLFQSVMLIAGVIVVLMAQVEIRDTRLPAGEFYFLILGALSGALTLAAGRDLVTLLVSLEVVSLPLFALVALRRYDGRSSEAGVKMFLVSVVSTAVMLFGISLVYGATGTLFLDRIGAVLATPSPLESVAGVGVVLVLVGFGFKVSAVPFHFWAPDTYQGSPVAVAAFLSVVSKAAGFAGLALVLSIAFAPFADVWGPLVAVLAAVSMTVGNLVALRQKTVIRLLAWSSIAQAGYMLAPLGAAGGGAPLGELVAATIGYVAIYALMNIGVFAVISFVGWVGRHGGGMLDDYRGLARTNPLVAVALAFFLACLAGLPPGLAGLFAKIVVFQGTILGGYGWLAVIMAVNTVIGLFYYLAWASRLFAARPETVQFGQVKRPVGVAIGVAALGTVLISVLPQVVLGVSIGG</sequence>
<feature type="transmembrane region" description="Helical" evidence="5">
    <location>
        <begin position="12"/>
        <end position="32"/>
    </location>
</feature>
<dbReference type="EMBL" id="JAGINW010000001">
    <property type="protein sequence ID" value="MBP2325271.1"/>
    <property type="molecule type" value="Genomic_DNA"/>
</dbReference>
<reference evidence="8 9" key="1">
    <citation type="submission" date="2021-03" db="EMBL/GenBank/DDBJ databases">
        <title>Sequencing the genomes of 1000 actinobacteria strains.</title>
        <authorList>
            <person name="Klenk H.-P."/>
        </authorList>
    </citation>
    <scope>NUCLEOTIDE SEQUENCE [LARGE SCALE GENOMIC DNA]</scope>
    <source>
        <strain evidence="8 9">DSM 46670</strain>
    </source>
</reference>
<feature type="transmembrane region" description="Helical" evidence="5">
    <location>
        <begin position="456"/>
        <end position="478"/>
    </location>
</feature>
<keyword evidence="9" id="KW-1185">Reference proteome</keyword>
<evidence type="ECO:0000256" key="6">
    <source>
        <dbReference type="RuleBase" id="RU000320"/>
    </source>
</evidence>
<feature type="transmembrane region" description="Helical" evidence="5">
    <location>
        <begin position="301"/>
        <end position="322"/>
    </location>
</feature>
<keyword evidence="3 5" id="KW-1133">Transmembrane helix</keyword>
<keyword evidence="5" id="KW-0520">NAD</keyword>
<keyword evidence="5" id="KW-0874">Quinone</keyword>
<feature type="transmembrane region" description="Helical" evidence="5">
    <location>
        <begin position="76"/>
        <end position="97"/>
    </location>
</feature>
<dbReference type="NCBIfam" id="TIGR01770">
    <property type="entry name" value="NDH_I_N"/>
    <property type="match status" value="1"/>
</dbReference>
<comment type="subcellular location">
    <subcellularLocation>
        <location evidence="5">Cell membrane</location>
        <topology evidence="5">Multi-pass membrane protein</topology>
    </subcellularLocation>
    <subcellularLocation>
        <location evidence="1">Endomembrane system</location>
        <topology evidence="1">Multi-pass membrane protein</topology>
    </subcellularLocation>
    <subcellularLocation>
        <location evidence="6">Membrane</location>
        <topology evidence="6">Multi-pass membrane protein</topology>
    </subcellularLocation>
</comment>
<feature type="transmembrane region" description="Helical" evidence="5">
    <location>
        <begin position="242"/>
        <end position="266"/>
    </location>
</feature>
<feature type="domain" description="NADH:quinone oxidoreductase/Mrp antiporter transmembrane" evidence="7">
    <location>
        <begin position="128"/>
        <end position="428"/>
    </location>
</feature>
<name>A0ABS4TN02_9PSEU</name>
<evidence type="ECO:0000313" key="9">
    <source>
        <dbReference type="Proteomes" id="UP001519332"/>
    </source>
</evidence>
<evidence type="ECO:0000259" key="7">
    <source>
        <dbReference type="Pfam" id="PF00361"/>
    </source>
</evidence>
<comment type="caution">
    <text evidence="8">The sequence shown here is derived from an EMBL/GenBank/DDBJ whole genome shotgun (WGS) entry which is preliminary data.</text>
</comment>
<protein>
    <recommendedName>
        <fullName evidence="5">NADH-quinone oxidoreductase subunit N</fullName>
        <ecNumber evidence="5">7.1.1.-</ecNumber>
    </recommendedName>
    <alternativeName>
        <fullName evidence="5">NADH dehydrogenase I subunit N</fullName>
    </alternativeName>
    <alternativeName>
        <fullName evidence="5">NDH-1 subunit N</fullName>
    </alternativeName>
</protein>
<gene>
    <name evidence="5" type="primary">nuoN</name>
    <name evidence="8" type="ORF">JOF56_005656</name>
</gene>
<keyword evidence="4 5" id="KW-0472">Membrane</keyword>
<evidence type="ECO:0000256" key="2">
    <source>
        <dbReference type="ARBA" id="ARBA00022692"/>
    </source>
</evidence>
<feature type="transmembrane region" description="Helical" evidence="5">
    <location>
        <begin position="272"/>
        <end position="292"/>
    </location>
</feature>
<feature type="transmembrane region" description="Helical" evidence="5">
    <location>
        <begin position="132"/>
        <end position="152"/>
    </location>
</feature>
<comment type="function">
    <text evidence="5">NDH-1 shuttles electrons from NADH, via FMN and iron-sulfur (Fe-S) centers, to quinones in the respiratory chain. The immediate electron acceptor for the enzyme in this species is believed to be a menaquinone. Couples the redox reaction to proton translocation (for every two electrons transferred, four hydrogen ions are translocated across the cytoplasmic membrane), and thus conserves the redox energy in a proton gradient.</text>
</comment>
<feature type="transmembrane region" description="Helical" evidence="5">
    <location>
        <begin position="205"/>
        <end position="230"/>
    </location>
</feature>
<evidence type="ECO:0000256" key="4">
    <source>
        <dbReference type="ARBA" id="ARBA00023136"/>
    </source>
</evidence>
<dbReference type="HAMAP" id="MF_00445">
    <property type="entry name" value="NDH1_NuoN_1"/>
    <property type="match status" value="1"/>
</dbReference>
<dbReference type="InterPro" id="IPR001750">
    <property type="entry name" value="ND/Mrp_TM"/>
</dbReference>
<dbReference type="PANTHER" id="PTHR22773">
    <property type="entry name" value="NADH DEHYDROGENASE"/>
    <property type="match status" value="1"/>
</dbReference>
<comment type="similarity">
    <text evidence="5">Belongs to the complex I subunit 2 family.</text>
</comment>
<feature type="transmembrane region" description="Helical" evidence="5">
    <location>
        <begin position="164"/>
        <end position="185"/>
    </location>
</feature>
<organism evidence="8 9">
    <name type="scientific">Kibdelosporangium banguiense</name>
    <dbReference type="NCBI Taxonomy" id="1365924"/>
    <lineage>
        <taxon>Bacteria</taxon>
        <taxon>Bacillati</taxon>
        <taxon>Actinomycetota</taxon>
        <taxon>Actinomycetes</taxon>
        <taxon>Pseudonocardiales</taxon>
        <taxon>Pseudonocardiaceae</taxon>
        <taxon>Kibdelosporangium</taxon>
    </lineage>
</organism>
<feature type="transmembrane region" description="Helical" evidence="5">
    <location>
        <begin position="109"/>
        <end position="126"/>
    </location>
</feature>
<dbReference type="EC" id="7.1.1.-" evidence="5"/>
<evidence type="ECO:0000313" key="8">
    <source>
        <dbReference type="EMBL" id="MBP2325271.1"/>
    </source>
</evidence>
<comment type="subunit">
    <text evidence="5">NDH-1 is composed of 14 different subunits. Subunits NuoA, H, J, K, L, M, N constitute the membrane sector of the complex.</text>
</comment>
<evidence type="ECO:0000256" key="3">
    <source>
        <dbReference type="ARBA" id="ARBA00022989"/>
    </source>
</evidence>
<accession>A0ABS4TN02</accession>
<dbReference type="RefSeq" id="WP_209642488.1">
    <property type="nucleotide sequence ID" value="NZ_JAGINW010000001.1"/>
</dbReference>
<feature type="transmembrane region" description="Helical" evidence="5">
    <location>
        <begin position="37"/>
        <end position="56"/>
    </location>
</feature>
<evidence type="ECO:0000256" key="5">
    <source>
        <dbReference type="HAMAP-Rule" id="MF_00445"/>
    </source>
</evidence>
<comment type="catalytic activity">
    <reaction evidence="5">
        <text>a quinone + NADH + 5 H(+)(in) = a quinol + NAD(+) + 4 H(+)(out)</text>
        <dbReference type="Rhea" id="RHEA:57888"/>
        <dbReference type="ChEBI" id="CHEBI:15378"/>
        <dbReference type="ChEBI" id="CHEBI:24646"/>
        <dbReference type="ChEBI" id="CHEBI:57540"/>
        <dbReference type="ChEBI" id="CHEBI:57945"/>
        <dbReference type="ChEBI" id="CHEBI:132124"/>
    </reaction>
</comment>
<feature type="transmembrane region" description="Helical" evidence="5">
    <location>
        <begin position="377"/>
        <end position="401"/>
    </location>
</feature>
<keyword evidence="5" id="KW-1003">Cell membrane</keyword>
<feature type="transmembrane region" description="Helical" evidence="5">
    <location>
        <begin position="334"/>
        <end position="357"/>
    </location>
</feature>
<proteinExistence type="inferred from homology"/>
<keyword evidence="5" id="KW-0813">Transport</keyword>
<dbReference type="Proteomes" id="UP001519332">
    <property type="component" value="Unassembled WGS sequence"/>
</dbReference>
<keyword evidence="5" id="KW-1278">Translocase</keyword>
<dbReference type="InterPro" id="IPR010096">
    <property type="entry name" value="NADH-Q_OxRdtase_suN/2"/>
</dbReference>
<feature type="transmembrane region" description="Helical" evidence="5">
    <location>
        <begin position="413"/>
        <end position="435"/>
    </location>
</feature>
<keyword evidence="2 5" id="KW-0812">Transmembrane</keyword>